<sequence length="101" mass="11234">MLGLFATGSPKMIYFCPCGFEIPEKTVNISSKGNVNTAKNYHDPGVTIDEILSFELDNYSTVSYHYSISCTGNTQDSTIQVMEMTDSSFFKSFNVYSAIEL</sequence>
<organism evidence="1 2">
    <name type="scientific">Blumeria graminis f. sp. triticale</name>
    <dbReference type="NCBI Taxonomy" id="1689686"/>
    <lineage>
        <taxon>Eukaryota</taxon>
        <taxon>Fungi</taxon>
        <taxon>Dikarya</taxon>
        <taxon>Ascomycota</taxon>
        <taxon>Pezizomycotina</taxon>
        <taxon>Leotiomycetes</taxon>
        <taxon>Erysiphales</taxon>
        <taxon>Erysiphaceae</taxon>
        <taxon>Blumeria</taxon>
    </lineage>
</organism>
<dbReference type="AlphaFoldDB" id="A0A9W4CV86"/>
<evidence type="ECO:0000313" key="1">
    <source>
        <dbReference type="EMBL" id="CAD6499383.1"/>
    </source>
</evidence>
<name>A0A9W4CV86_BLUGR</name>
<gene>
    <name evidence="1" type="ORF">BGTH12_LOCUS741</name>
</gene>
<dbReference type="Proteomes" id="UP000683417">
    <property type="component" value="Unassembled WGS sequence"/>
</dbReference>
<comment type="caution">
    <text evidence="1">The sequence shown here is derived from an EMBL/GenBank/DDBJ whole genome shotgun (WGS) entry which is preliminary data.</text>
</comment>
<protein>
    <submittedName>
        <fullName evidence="1">BgTH12-03499</fullName>
    </submittedName>
</protein>
<dbReference type="EMBL" id="CAJHIT010000002">
    <property type="protein sequence ID" value="CAD6499383.1"/>
    <property type="molecule type" value="Genomic_DNA"/>
</dbReference>
<proteinExistence type="predicted"/>
<accession>A0A9W4CV86</accession>
<evidence type="ECO:0000313" key="2">
    <source>
        <dbReference type="Proteomes" id="UP000683417"/>
    </source>
</evidence>
<reference evidence="1" key="1">
    <citation type="submission" date="2020-10" db="EMBL/GenBank/DDBJ databases">
        <authorList>
            <person name="Muller C M."/>
        </authorList>
    </citation>
    <scope>NUCLEOTIDE SEQUENCE</scope>
    <source>
        <strain evidence="1">THUN-12</strain>
    </source>
</reference>